<dbReference type="AlphaFoldDB" id="A3IJ93"/>
<accession>A3IJ93</accession>
<dbReference type="Proteomes" id="UP000003781">
    <property type="component" value="Unassembled WGS sequence"/>
</dbReference>
<name>A3IJ93_9CHRO</name>
<evidence type="ECO:0000313" key="2">
    <source>
        <dbReference type="Proteomes" id="UP000003781"/>
    </source>
</evidence>
<protein>
    <submittedName>
        <fullName evidence="1">Uncharacterized protein</fullName>
    </submittedName>
</protein>
<reference evidence="1 2" key="1">
    <citation type="submission" date="2007-03" db="EMBL/GenBank/DDBJ databases">
        <authorList>
            <person name="Stal L."/>
            <person name="Ferriera S."/>
            <person name="Johnson J."/>
            <person name="Kravitz S."/>
            <person name="Beeson K."/>
            <person name="Sutton G."/>
            <person name="Rogers Y.-H."/>
            <person name="Friedman R."/>
            <person name="Frazier M."/>
            <person name="Venter J.C."/>
        </authorList>
    </citation>
    <scope>NUCLEOTIDE SEQUENCE [LARGE SCALE GENOMIC DNA]</scope>
    <source>
        <strain evidence="1 2">CCY0110</strain>
    </source>
</reference>
<organism evidence="1 2">
    <name type="scientific">Crocosphaera chwakensis CCY0110</name>
    <dbReference type="NCBI Taxonomy" id="391612"/>
    <lineage>
        <taxon>Bacteria</taxon>
        <taxon>Bacillati</taxon>
        <taxon>Cyanobacteriota</taxon>
        <taxon>Cyanophyceae</taxon>
        <taxon>Oscillatoriophycideae</taxon>
        <taxon>Chroococcales</taxon>
        <taxon>Aphanothecaceae</taxon>
        <taxon>Crocosphaera</taxon>
        <taxon>Crocosphaera chwakensis</taxon>
    </lineage>
</organism>
<comment type="caution">
    <text evidence="1">The sequence shown here is derived from an EMBL/GenBank/DDBJ whole genome shotgun (WGS) entry which is preliminary data.</text>
</comment>
<evidence type="ECO:0000313" key="1">
    <source>
        <dbReference type="EMBL" id="EAZ93875.1"/>
    </source>
</evidence>
<sequence length="26" mass="3187">METTQYIDETIVRNNRKICLRILLCF</sequence>
<keyword evidence="2" id="KW-1185">Reference proteome</keyword>
<proteinExistence type="predicted"/>
<dbReference type="EMBL" id="AAXW01000002">
    <property type="protein sequence ID" value="EAZ93875.1"/>
    <property type="molecule type" value="Genomic_DNA"/>
</dbReference>
<gene>
    <name evidence="1" type="ORF">CY0110_18807</name>
</gene>